<keyword evidence="3" id="KW-1185">Reference proteome</keyword>
<evidence type="ECO:0000256" key="1">
    <source>
        <dbReference type="SAM" id="SignalP"/>
    </source>
</evidence>
<sequence length="131" mass="15084">MHKLMHIHLLIDHSMFSLSFFCEMVVEEELLSLVDVSLGVEYDLSHASECLHGRPQICIITTVIYVSALVSQNECINRPHHVCSPVGHVEQIAQVVHLVEVSSSFCLLVTYYFTCMFHHKLILFYDIFFTK</sequence>
<evidence type="ECO:0000313" key="3">
    <source>
        <dbReference type="Proteomes" id="UP000192639"/>
    </source>
</evidence>
<organism evidence="2 3">
    <name type="scientific">Enterospora canceri</name>
    <dbReference type="NCBI Taxonomy" id="1081671"/>
    <lineage>
        <taxon>Eukaryota</taxon>
        <taxon>Fungi</taxon>
        <taxon>Fungi incertae sedis</taxon>
        <taxon>Microsporidia</taxon>
        <taxon>Enterocytozoonidae</taxon>
        <taxon>Enterospora</taxon>
    </lineage>
</organism>
<dbReference type="AlphaFoldDB" id="A0A1Y1S989"/>
<feature type="chain" id="PRO_5012824408" evidence="1">
    <location>
        <begin position="20"/>
        <end position="131"/>
    </location>
</feature>
<dbReference type="VEuPathDB" id="MicrosporidiaDB:ECANGB1_2643"/>
<feature type="signal peptide" evidence="1">
    <location>
        <begin position="1"/>
        <end position="19"/>
    </location>
</feature>
<evidence type="ECO:0000313" key="2">
    <source>
        <dbReference type="EMBL" id="ORD94768.1"/>
    </source>
</evidence>
<proteinExistence type="predicted"/>
<reference evidence="2 3" key="1">
    <citation type="journal article" date="2017" name="Environ. Microbiol.">
        <title>Decay of the glycolytic pathway and adaptation to intranuclear parasitism within Enterocytozoonidae microsporidia.</title>
        <authorList>
            <person name="Wiredu Boakye D."/>
            <person name="Jaroenlak P."/>
            <person name="Prachumwat A."/>
            <person name="Williams T.A."/>
            <person name="Bateman K.S."/>
            <person name="Itsathitphaisarn O."/>
            <person name="Sritunyalucksana K."/>
            <person name="Paszkiewicz K.H."/>
            <person name="Moore K.A."/>
            <person name="Stentiford G.D."/>
            <person name="Williams B.A."/>
        </authorList>
    </citation>
    <scope>NUCLEOTIDE SEQUENCE [LARGE SCALE GENOMIC DNA]</scope>
    <source>
        <strain evidence="2 3">GB1</strain>
    </source>
</reference>
<gene>
    <name evidence="2" type="ORF">ECANGB1_2643</name>
</gene>
<dbReference type="EMBL" id="LWDP01000010">
    <property type="protein sequence ID" value="ORD94768.1"/>
    <property type="molecule type" value="Genomic_DNA"/>
</dbReference>
<keyword evidence="1" id="KW-0732">Signal</keyword>
<accession>A0A1Y1S989</accession>
<comment type="caution">
    <text evidence="2">The sequence shown here is derived from an EMBL/GenBank/DDBJ whole genome shotgun (WGS) entry which is preliminary data.</text>
</comment>
<dbReference type="Proteomes" id="UP000192639">
    <property type="component" value="Unassembled WGS sequence"/>
</dbReference>
<name>A0A1Y1S989_9MICR</name>
<protein>
    <submittedName>
        <fullName evidence="2">Uncharacterized protein</fullName>
    </submittedName>
</protein>